<sequence>MESTKLSMEAVERCRTVLDQEIARFTELAGGLHAPEGELFGTTDAGRRMTEAVRALNESVGGELDTGARLLRDLDAALRRHTGSITDVDDANAKRLTSL</sequence>
<comment type="caution">
    <text evidence="1">The sequence shown here is derived from an EMBL/GenBank/DDBJ whole genome shotgun (WGS) entry which is preliminary data.</text>
</comment>
<reference evidence="2" key="1">
    <citation type="journal article" date="2019" name="Int. J. Syst. Evol. Microbiol.">
        <title>The Global Catalogue of Microorganisms (GCM) 10K type strain sequencing project: providing services to taxonomists for standard genome sequencing and annotation.</title>
        <authorList>
            <consortium name="The Broad Institute Genomics Platform"/>
            <consortium name="The Broad Institute Genome Sequencing Center for Infectious Disease"/>
            <person name="Wu L."/>
            <person name="Ma J."/>
        </authorList>
    </citation>
    <scope>NUCLEOTIDE SEQUENCE [LARGE SCALE GENOMIC DNA]</scope>
    <source>
        <strain evidence="2">JCM 14545</strain>
    </source>
</reference>
<evidence type="ECO:0000313" key="1">
    <source>
        <dbReference type="EMBL" id="GAA1954755.1"/>
    </source>
</evidence>
<dbReference type="Proteomes" id="UP001501116">
    <property type="component" value="Unassembled WGS sequence"/>
</dbReference>
<keyword evidence="2" id="KW-1185">Reference proteome</keyword>
<name>A0ABP5C0Z7_9PSEU</name>
<organism evidence="1 2">
    <name type="scientific">Amycolatopsis minnesotensis</name>
    <dbReference type="NCBI Taxonomy" id="337894"/>
    <lineage>
        <taxon>Bacteria</taxon>
        <taxon>Bacillati</taxon>
        <taxon>Actinomycetota</taxon>
        <taxon>Actinomycetes</taxon>
        <taxon>Pseudonocardiales</taxon>
        <taxon>Pseudonocardiaceae</taxon>
        <taxon>Amycolatopsis</taxon>
    </lineage>
</organism>
<evidence type="ECO:0000313" key="2">
    <source>
        <dbReference type="Proteomes" id="UP001501116"/>
    </source>
</evidence>
<proteinExistence type="predicted"/>
<gene>
    <name evidence="1" type="ORF">GCM10009754_25420</name>
</gene>
<evidence type="ECO:0008006" key="3">
    <source>
        <dbReference type="Google" id="ProtNLM"/>
    </source>
</evidence>
<accession>A0ABP5C0Z7</accession>
<protein>
    <recommendedName>
        <fullName evidence="3">Excreted virulence factor EspC (Type VII ESX diderm)</fullName>
    </recommendedName>
</protein>
<dbReference type="EMBL" id="BAAANN010000008">
    <property type="protein sequence ID" value="GAA1954755.1"/>
    <property type="molecule type" value="Genomic_DNA"/>
</dbReference>